<reference evidence="4" key="1">
    <citation type="submission" date="2023-08" db="EMBL/GenBank/DDBJ databases">
        <authorList>
            <person name="Alioto T."/>
            <person name="Alioto T."/>
            <person name="Gomez Garrido J."/>
        </authorList>
    </citation>
    <scope>NUCLEOTIDE SEQUENCE</scope>
</reference>
<protein>
    <submittedName>
        <fullName evidence="4">Gag-protease</fullName>
    </submittedName>
</protein>
<dbReference type="InterPro" id="IPR005162">
    <property type="entry name" value="Retrotrans_gag_dom"/>
</dbReference>
<dbReference type="SUPFAM" id="SSF57756">
    <property type="entry name" value="Retrovirus zinc finger-like domains"/>
    <property type="match status" value="1"/>
</dbReference>
<dbReference type="AlphaFoldDB" id="A0AAV1GTE9"/>
<organism evidence="4 5">
    <name type="scientific">Xyrichtys novacula</name>
    <name type="common">Pearly razorfish</name>
    <name type="synonym">Hemipteronotus novacula</name>
    <dbReference type="NCBI Taxonomy" id="13765"/>
    <lineage>
        <taxon>Eukaryota</taxon>
        <taxon>Metazoa</taxon>
        <taxon>Chordata</taxon>
        <taxon>Craniata</taxon>
        <taxon>Vertebrata</taxon>
        <taxon>Euteleostomi</taxon>
        <taxon>Actinopterygii</taxon>
        <taxon>Neopterygii</taxon>
        <taxon>Teleostei</taxon>
        <taxon>Neoteleostei</taxon>
        <taxon>Acanthomorphata</taxon>
        <taxon>Eupercaria</taxon>
        <taxon>Labriformes</taxon>
        <taxon>Labridae</taxon>
        <taxon>Xyrichtys</taxon>
    </lineage>
</organism>
<dbReference type="Gene3D" id="4.10.60.10">
    <property type="entry name" value="Zinc finger, CCHC-type"/>
    <property type="match status" value="1"/>
</dbReference>
<keyword evidence="1" id="KW-0863">Zinc-finger</keyword>
<sequence>MDPTDPDRVQLAVQKLGTRIGQHEEMLQSLHQSLHGLSIQMSQLAEQLLPRPPPQQPGFPPSVSTVPSSPPPPPATLKEPYVPPPEPYAGEIGGCRGFLLRCALVFDQQPISYPSDRAKVAYTINLLRGRAAKWATAVWDRDSPLFTSYARFSEELRRIFDFPVEGPECTKRLFSLTQSSRSVAEYSIEFRTVAAESGWGDLELKGIFTRGLSEQLKDELATRDEPSSLEELIALAIRIDNRLRERRREKKNHSLVPRIDSPSSVAVSGSPLQPSVFPDPAPSAGEPMQIGHTKLHPDERRRRVEKRLCIYCGQAGHFLINCPNKLNGQAHP</sequence>
<keyword evidence="5" id="KW-1185">Reference proteome</keyword>
<dbReference type="Pfam" id="PF03732">
    <property type="entry name" value="Retrotrans_gag"/>
    <property type="match status" value="1"/>
</dbReference>
<evidence type="ECO:0000256" key="1">
    <source>
        <dbReference type="PROSITE-ProRule" id="PRU00047"/>
    </source>
</evidence>
<dbReference type="Proteomes" id="UP001178508">
    <property type="component" value="Chromosome 16"/>
</dbReference>
<feature type="compositionally biased region" description="Polar residues" evidence="2">
    <location>
        <begin position="261"/>
        <end position="273"/>
    </location>
</feature>
<feature type="compositionally biased region" description="Pro residues" evidence="2">
    <location>
        <begin position="68"/>
        <end position="80"/>
    </location>
</feature>
<dbReference type="PROSITE" id="PS50158">
    <property type="entry name" value="ZF_CCHC"/>
    <property type="match status" value="1"/>
</dbReference>
<dbReference type="GO" id="GO:0003676">
    <property type="term" value="F:nucleic acid binding"/>
    <property type="evidence" value="ECO:0007669"/>
    <property type="project" value="InterPro"/>
</dbReference>
<gene>
    <name evidence="4" type="ORF">XNOV1_A013759</name>
</gene>
<dbReference type="InterPro" id="IPR032567">
    <property type="entry name" value="RTL1-rel"/>
</dbReference>
<keyword evidence="1" id="KW-0862">Zinc</keyword>
<name>A0AAV1GTE9_XYRNO</name>
<dbReference type="EMBL" id="OY660879">
    <property type="protein sequence ID" value="CAJ1076394.1"/>
    <property type="molecule type" value="Genomic_DNA"/>
</dbReference>
<dbReference type="SMART" id="SM00343">
    <property type="entry name" value="ZnF_C2HC"/>
    <property type="match status" value="1"/>
</dbReference>
<feature type="compositionally biased region" description="Pro residues" evidence="2">
    <location>
        <begin position="50"/>
        <end position="60"/>
    </location>
</feature>
<dbReference type="GO" id="GO:0008270">
    <property type="term" value="F:zinc ion binding"/>
    <property type="evidence" value="ECO:0007669"/>
    <property type="project" value="UniProtKB-KW"/>
</dbReference>
<evidence type="ECO:0000313" key="5">
    <source>
        <dbReference type="Proteomes" id="UP001178508"/>
    </source>
</evidence>
<dbReference type="PANTHER" id="PTHR15503">
    <property type="entry name" value="LDOC1 RELATED"/>
    <property type="match status" value="1"/>
</dbReference>
<dbReference type="PANTHER" id="PTHR15503:SF36">
    <property type="entry name" value="RETROTRANSPOSON GAG-LIKE PROTEIN 5"/>
    <property type="match status" value="1"/>
</dbReference>
<evidence type="ECO:0000313" key="4">
    <source>
        <dbReference type="EMBL" id="CAJ1076394.1"/>
    </source>
</evidence>
<keyword evidence="1" id="KW-0479">Metal-binding</keyword>
<feature type="region of interest" description="Disordered" evidence="2">
    <location>
        <begin position="47"/>
        <end position="80"/>
    </location>
</feature>
<feature type="domain" description="CCHC-type" evidence="3">
    <location>
        <begin position="309"/>
        <end position="324"/>
    </location>
</feature>
<proteinExistence type="predicted"/>
<dbReference type="InterPro" id="IPR036875">
    <property type="entry name" value="Znf_CCHC_sf"/>
</dbReference>
<feature type="region of interest" description="Disordered" evidence="2">
    <location>
        <begin position="248"/>
        <end position="299"/>
    </location>
</feature>
<evidence type="ECO:0000256" key="2">
    <source>
        <dbReference type="SAM" id="MobiDB-lite"/>
    </source>
</evidence>
<evidence type="ECO:0000259" key="3">
    <source>
        <dbReference type="PROSITE" id="PS50158"/>
    </source>
</evidence>
<accession>A0AAV1GTE9</accession>
<dbReference type="InterPro" id="IPR001878">
    <property type="entry name" value="Znf_CCHC"/>
</dbReference>